<protein>
    <recommendedName>
        <fullName evidence="1">Reverse transcriptase domain-containing protein</fullName>
    </recommendedName>
</protein>
<dbReference type="EMBL" id="CDRZ01000102">
    <property type="protein sequence ID" value="CEO88473.1"/>
    <property type="molecule type" value="Genomic_DNA"/>
</dbReference>
<sequence>MTDRYFQWINENSDIRVEYKIIKENFPERVCLEAVIKELPKDNFDFLIIAMCNLVHWLDNHSLYDTGVEFIKKVVDEFQPLHSIIFSVETKSKTIIEKVKDVFSPRQVLSRKMDKFQCSLASCFYNNEIDKNCSNVEVKYKNFPKSYYRKIKVEHVLQYWSGQAILYLGIMQLSRYENLDKAYYKARMALRREFPYDDIAIKLFEYYYKDSLQYCSEMLNNGYSFCPKPIFFKYPKDETHFRPIIIDNLCDSLVASTFLDVLCRKVDEQFSDFSYGNRINKNTKTEYIYEYFWYAWYHKYLSDILKEKYSDWHYIQLDIKSFYTRIDQKILLNKLSEALQQKDKRIEKMLESFICRDYDRHKPDCGIPQGPIASGFLANLYLDDIDKQMDGKKMVYRRYVDDIFLLSPREEELKGYKSSLDKLLQELKLELNKDKESNGSVTELREMYGSDPLLDNMNKRLGWVLWQLYALDRKYYQAYTKQPAMFIKWYSECLKNLGVFVSPEWLQRKINLWLWYKLGWIRGKRSSKSSAYFWRVFLRFPSITDGLTPPELWAKKISG</sequence>
<organism evidence="2 3">
    <name type="scientific">Syntrophaceticus schinkii</name>
    <dbReference type="NCBI Taxonomy" id="499207"/>
    <lineage>
        <taxon>Bacteria</taxon>
        <taxon>Bacillati</taxon>
        <taxon>Bacillota</taxon>
        <taxon>Clostridia</taxon>
        <taxon>Thermoanaerobacterales</taxon>
        <taxon>Thermoanaerobacterales Family III. Incertae Sedis</taxon>
        <taxon>Syntrophaceticus</taxon>
    </lineage>
</organism>
<reference evidence="3" key="1">
    <citation type="submission" date="2015-01" db="EMBL/GenBank/DDBJ databases">
        <authorList>
            <person name="Manzoor Shahid"/>
            <person name="Zubair Saima"/>
        </authorList>
    </citation>
    <scope>NUCLEOTIDE SEQUENCE [LARGE SCALE GENOMIC DNA]</scope>
    <source>
        <strain evidence="3">Sp3</strain>
    </source>
</reference>
<dbReference type="InterPro" id="IPR000477">
    <property type="entry name" value="RT_dom"/>
</dbReference>
<dbReference type="PANTHER" id="PTHR34047:SF8">
    <property type="entry name" value="PROTEIN YKFC"/>
    <property type="match status" value="1"/>
</dbReference>
<dbReference type="PROSITE" id="PS50878">
    <property type="entry name" value="RT_POL"/>
    <property type="match status" value="1"/>
</dbReference>
<dbReference type="Pfam" id="PF00078">
    <property type="entry name" value="RVT_1"/>
    <property type="match status" value="1"/>
</dbReference>
<dbReference type="InterPro" id="IPR051083">
    <property type="entry name" value="GrpII_Intron_Splice-Mob/Def"/>
</dbReference>
<evidence type="ECO:0000259" key="1">
    <source>
        <dbReference type="PROSITE" id="PS50878"/>
    </source>
</evidence>
<dbReference type="PANTHER" id="PTHR34047">
    <property type="entry name" value="NUCLEAR INTRON MATURASE 1, MITOCHONDRIAL-RELATED"/>
    <property type="match status" value="1"/>
</dbReference>
<dbReference type="RefSeq" id="WP_044664623.1">
    <property type="nucleotide sequence ID" value="NZ_CDRZ01000102.1"/>
</dbReference>
<feature type="domain" description="Reverse transcriptase" evidence="1">
    <location>
        <begin position="215"/>
        <end position="465"/>
    </location>
</feature>
<name>A0A0B7MJW9_9FIRM</name>
<dbReference type="Proteomes" id="UP000046155">
    <property type="component" value="Unassembled WGS sequence"/>
</dbReference>
<accession>A0A0B7MJW9</accession>
<keyword evidence="3" id="KW-1185">Reference proteome</keyword>
<evidence type="ECO:0000313" key="3">
    <source>
        <dbReference type="Proteomes" id="UP000046155"/>
    </source>
</evidence>
<proteinExistence type="predicted"/>
<dbReference type="AlphaFoldDB" id="A0A0B7MJW9"/>
<dbReference type="InterPro" id="IPR043502">
    <property type="entry name" value="DNA/RNA_pol_sf"/>
</dbReference>
<dbReference type="SUPFAM" id="SSF56672">
    <property type="entry name" value="DNA/RNA polymerases"/>
    <property type="match status" value="1"/>
</dbReference>
<evidence type="ECO:0000313" key="2">
    <source>
        <dbReference type="EMBL" id="CEO88473.1"/>
    </source>
</evidence>
<dbReference type="OrthoDB" id="9788687at2"/>
<gene>
    <name evidence="2" type="ORF">SSCH_1900005</name>
</gene>